<feature type="signal peptide" evidence="2">
    <location>
        <begin position="1"/>
        <end position="22"/>
    </location>
</feature>
<dbReference type="Pfam" id="PF18962">
    <property type="entry name" value="Por_Secre_tail"/>
    <property type="match status" value="1"/>
</dbReference>
<evidence type="ECO:0000256" key="2">
    <source>
        <dbReference type="SAM" id="SignalP"/>
    </source>
</evidence>
<dbReference type="SUPFAM" id="SSF51445">
    <property type="entry name" value="(Trans)glycosidases"/>
    <property type="match status" value="1"/>
</dbReference>
<dbReference type="SUPFAM" id="SSF49265">
    <property type="entry name" value="Fibronectin type III"/>
    <property type="match status" value="1"/>
</dbReference>
<organism evidence="4 5">
    <name type="scientific">Flavobacterium aquicola</name>
    <dbReference type="NCBI Taxonomy" id="1682742"/>
    <lineage>
        <taxon>Bacteria</taxon>
        <taxon>Pseudomonadati</taxon>
        <taxon>Bacteroidota</taxon>
        <taxon>Flavobacteriia</taxon>
        <taxon>Flavobacteriales</taxon>
        <taxon>Flavobacteriaceae</taxon>
        <taxon>Flavobacterium</taxon>
    </lineage>
</organism>
<dbReference type="NCBIfam" id="TIGR04183">
    <property type="entry name" value="Por_Secre_tail"/>
    <property type="match status" value="1"/>
</dbReference>
<proteinExistence type="predicted"/>
<evidence type="ECO:0000313" key="4">
    <source>
        <dbReference type="EMBL" id="REH01609.1"/>
    </source>
</evidence>
<dbReference type="Proteomes" id="UP000257136">
    <property type="component" value="Unassembled WGS sequence"/>
</dbReference>
<dbReference type="Pfam" id="PF13385">
    <property type="entry name" value="Laminin_G_3"/>
    <property type="match status" value="1"/>
</dbReference>
<evidence type="ECO:0000259" key="3">
    <source>
        <dbReference type="PROSITE" id="PS50853"/>
    </source>
</evidence>
<sequence>MRQKYFLLGVLLLGFGIININAQSSTSDNLVAQPITDNTVPFSVSDSGISSPVTWGLDTAWPDENNMRRGVSFMGKENVDIVRISFQPTRELINGEFQSGSYVGADGNTYSSQTDWLDRRLALVDLTGDKTKVAFNCDHPFVASWFSPGDRAIYAQRWEQLIYASTKYAQGKGRTVVSVAPFNEPDNGWGQGTVTNFNDIAARIKANPYFSAIRVSGGNTLNCDLAHNWYDQLKSNLDEGNTHQLAGGFDGYASFFEKVRADGKHATADELHNVMEAIVGIQYGMQTGIWWGTAELARGEFVKASRNGKRLAYAENRPKWTAAAVYKTSQGSVQAFGGTSERQAEATSYRFISKDKEVYFDGYGPQREYTMQLPGGTGYQKGQTNAERVVNITWGHDIQPVINGRYILVNRKSGKVLEVENGATSAGSSLRQYNYNSSAAYQQWNVTHVDSRIGGDFSYFTITAQHSGMSLDIYNYSLEDGGNIVVWNDLKSANQQWFLDYAEDGWFYIRSRFSAKCLQVASTGDNIEQFEKSGGTQQQWRLIPIGTPIDFVSPSAPSNLTATANAASIRLDWAPSTDTDVAGYTVFRTETQGGSYNTIARNVKTVSFVDNTTAAGKSYFYVIKAVDNSLNRSVYSNETSAAATGNKDLIAHFLFDDTTLDKSIQLNHSASYGDIAFVDGKIGLKAISLKGTNGFLQLPANVANHDDITIAAWVNWKGGNQWQRIFDFGNGVDQNMFLTANANSGNLRFVINNGNGEIQLETDKLATSTWVHVTVTISKTQGLKMYVDGKLVKQLDNSTVSPNDFKPILNYIGRSQYTADPLFNGYIDDFRIYNYTLTENEIAALVSSTLGVDEKNESGSGKVSLWPVPANEVLRMGLAEMNSTASALVVYDLQGKIVMNRTYSDSKNIELDTSDLPTGTYILKLKNDKKSVVKQFIVRH</sequence>
<dbReference type="OrthoDB" id="1281073at2"/>
<dbReference type="InterPro" id="IPR000772">
    <property type="entry name" value="Ricin_B_lectin"/>
</dbReference>
<dbReference type="GO" id="GO:0005975">
    <property type="term" value="P:carbohydrate metabolic process"/>
    <property type="evidence" value="ECO:0007669"/>
    <property type="project" value="UniProtKB-ARBA"/>
</dbReference>
<dbReference type="InterPro" id="IPR003961">
    <property type="entry name" value="FN3_dom"/>
</dbReference>
<dbReference type="Gene3D" id="2.80.10.50">
    <property type="match status" value="1"/>
</dbReference>
<dbReference type="PROSITE" id="PS50853">
    <property type="entry name" value="FN3"/>
    <property type="match status" value="1"/>
</dbReference>
<reference evidence="4 5" key="1">
    <citation type="submission" date="2018-08" db="EMBL/GenBank/DDBJ databases">
        <title>Genomic Encyclopedia of Archaeal and Bacterial Type Strains, Phase II (KMG-II): from individual species to whole genera.</title>
        <authorList>
            <person name="Goeker M."/>
        </authorList>
    </citation>
    <scope>NUCLEOTIDE SEQUENCE [LARGE SCALE GENOMIC DNA]</scope>
    <source>
        <strain evidence="4 5">DSM 100880</strain>
    </source>
</reference>
<protein>
    <submittedName>
        <fullName evidence="4">Putative secreted protein (Por secretion system target)</fullName>
    </submittedName>
</protein>
<dbReference type="EMBL" id="QUNI01000001">
    <property type="protein sequence ID" value="REH01609.1"/>
    <property type="molecule type" value="Genomic_DNA"/>
</dbReference>
<dbReference type="GO" id="GO:0004553">
    <property type="term" value="F:hydrolase activity, hydrolyzing O-glycosyl compounds"/>
    <property type="evidence" value="ECO:0007669"/>
    <property type="project" value="UniProtKB-ARBA"/>
</dbReference>
<dbReference type="CDD" id="cd00161">
    <property type="entry name" value="beta-trefoil_Ricin-like"/>
    <property type="match status" value="1"/>
</dbReference>
<comment type="caution">
    <text evidence="4">The sequence shown here is derived from an EMBL/GenBank/DDBJ whole genome shotgun (WGS) entry which is preliminary data.</text>
</comment>
<feature type="chain" id="PRO_5017598608" evidence="2">
    <location>
        <begin position="23"/>
        <end position="940"/>
    </location>
</feature>
<keyword evidence="1 2" id="KW-0732">Signal</keyword>
<feature type="domain" description="Fibronectin type-III" evidence="3">
    <location>
        <begin position="556"/>
        <end position="647"/>
    </location>
</feature>
<dbReference type="InterPro" id="IPR013320">
    <property type="entry name" value="ConA-like_dom_sf"/>
</dbReference>
<dbReference type="InterPro" id="IPR035992">
    <property type="entry name" value="Ricin_B-like_lectins"/>
</dbReference>
<dbReference type="Gene3D" id="2.60.40.10">
    <property type="entry name" value="Immunoglobulins"/>
    <property type="match status" value="1"/>
</dbReference>
<evidence type="ECO:0000313" key="5">
    <source>
        <dbReference type="Proteomes" id="UP000257136"/>
    </source>
</evidence>
<gene>
    <name evidence="4" type="ORF">C8P67_10187</name>
</gene>
<dbReference type="PROSITE" id="PS50231">
    <property type="entry name" value="RICIN_B_LECTIN"/>
    <property type="match status" value="1"/>
</dbReference>
<dbReference type="InterPro" id="IPR026444">
    <property type="entry name" value="Secre_tail"/>
</dbReference>
<dbReference type="Pfam" id="PF14200">
    <property type="entry name" value="RicinB_lectin_2"/>
    <property type="match status" value="2"/>
</dbReference>
<dbReference type="InterPro" id="IPR017853">
    <property type="entry name" value="GH"/>
</dbReference>
<dbReference type="SUPFAM" id="SSF50370">
    <property type="entry name" value="Ricin B-like lectins"/>
    <property type="match status" value="1"/>
</dbReference>
<accession>A0A3E0ETZ2</accession>
<keyword evidence="5" id="KW-1185">Reference proteome</keyword>
<dbReference type="InterPro" id="IPR036116">
    <property type="entry name" value="FN3_sf"/>
</dbReference>
<dbReference type="PANTHER" id="PTHR42535">
    <property type="entry name" value="OOKINETE PROTEIN, PUTATIVE-RELATED"/>
    <property type="match status" value="1"/>
</dbReference>
<dbReference type="AlphaFoldDB" id="A0A3E0ETZ2"/>
<dbReference type="Gene3D" id="2.60.120.200">
    <property type="match status" value="1"/>
</dbReference>
<dbReference type="SUPFAM" id="SSF49899">
    <property type="entry name" value="Concanavalin A-like lectins/glucanases"/>
    <property type="match status" value="1"/>
</dbReference>
<dbReference type="CDD" id="cd00063">
    <property type="entry name" value="FN3"/>
    <property type="match status" value="1"/>
</dbReference>
<dbReference type="RefSeq" id="WP_115809254.1">
    <property type="nucleotide sequence ID" value="NZ_QUNI01000001.1"/>
</dbReference>
<name>A0A3E0ETZ2_9FLAO</name>
<evidence type="ECO:0000256" key="1">
    <source>
        <dbReference type="ARBA" id="ARBA00022729"/>
    </source>
</evidence>
<dbReference type="PANTHER" id="PTHR42535:SF2">
    <property type="entry name" value="CHROMOSOME UNDETERMINED SCAFFOLD_146, WHOLE GENOME SHOTGUN SEQUENCE"/>
    <property type="match status" value="1"/>
</dbReference>
<dbReference type="InterPro" id="IPR013783">
    <property type="entry name" value="Ig-like_fold"/>
</dbReference>